<gene>
    <name evidence="8" type="ORF">GBAR_LOCUS12936</name>
</gene>
<evidence type="ECO:0000256" key="6">
    <source>
        <dbReference type="SAM" id="Phobius"/>
    </source>
</evidence>
<comment type="subcellular location">
    <subcellularLocation>
        <location evidence="1">Membrane</location>
        <topology evidence="1">Multi-pass membrane protein</topology>
    </subcellularLocation>
</comment>
<proteinExistence type="predicted"/>
<evidence type="ECO:0000256" key="5">
    <source>
        <dbReference type="SAM" id="MobiDB-lite"/>
    </source>
</evidence>
<reference evidence="8" key="1">
    <citation type="submission" date="2023-03" db="EMBL/GenBank/DDBJ databases">
        <authorList>
            <person name="Steffen K."/>
            <person name="Cardenas P."/>
        </authorList>
    </citation>
    <scope>NUCLEOTIDE SEQUENCE</scope>
</reference>
<dbReference type="Pfam" id="PF03151">
    <property type="entry name" value="TPT"/>
    <property type="match status" value="1"/>
</dbReference>
<evidence type="ECO:0000313" key="9">
    <source>
        <dbReference type="Proteomes" id="UP001174909"/>
    </source>
</evidence>
<evidence type="ECO:0000256" key="3">
    <source>
        <dbReference type="ARBA" id="ARBA00022989"/>
    </source>
</evidence>
<protein>
    <submittedName>
        <fullName evidence="8">UDP-N-acetylglucosamine/UDP-glucose/GDP-mannose transporter</fullName>
    </submittedName>
</protein>
<dbReference type="Proteomes" id="UP001174909">
    <property type="component" value="Unassembled WGS sequence"/>
</dbReference>
<organism evidence="8 9">
    <name type="scientific">Geodia barretti</name>
    <name type="common">Barrett's horny sponge</name>
    <dbReference type="NCBI Taxonomy" id="519541"/>
    <lineage>
        <taxon>Eukaryota</taxon>
        <taxon>Metazoa</taxon>
        <taxon>Porifera</taxon>
        <taxon>Demospongiae</taxon>
        <taxon>Heteroscleromorpha</taxon>
        <taxon>Tetractinellida</taxon>
        <taxon>Astrophorina</taxon>
        <taxon>Geodiidae</taxon>
        <taxon>Geodia</taxon>
    </lineage>
</organism>
<comment type="caution">
    <text evidence="8">The sequence shown here is derived from an EMBL/GenBank/DDBJ whole genome shotgun (WGS) entry which is preliminary data.</text>
</comment>
<evidence type="ECO:0000256" key="2">
    <source>
        <dbReference type="ARBA" id="ARBA00022692"/>
    </source>
</evidence>
<keyword evidence="4 6" id="KW-0472">Membrane</keyword>
<feature type="transmembrane region" description="Helical" evidence="6">
    <location>
        <begin position="237"/>
        <end position="258"/>
    </location>
</feature>
<accession>A0AA35WPX7</accession>
<evidence type="ECO:0000259" key="7">
    <source>
        <dbReference type="Pfam" id="PF03151"/>
    </source>
</evidence>
<keyword evidence="3 6" id="KW-1133">Transmembrane helix</keyword>
<feature type="region of interest" description="Disordered" evidence="5">
    <location>
        <begin position="1"/>
        <end position="22"/>
    </location>
</feature>
<dbReference type="EMBL" id="CASHTH010001924">
    <property type="protein sequence ID" value="CAI8021957.1"/>
    <property type="molecule type" value="Genomic_DNA"/>
</dbReference>
<dbReference type="GO" id="GO:0016020">
    <property type="term" value="C:membrane"/>
    <property type="evidence" value="ECO:0007669"/>
    <property type="project" value="UniProtKB-SubCell"/>
</dbReference>
<evidence type="ECO:0000256" key="4">
    <source>
        <dbReference type="ARBA" id="ARBA00023136"/>
    </source>
</evidence>
<dbReference type="AlphaFoldDB" id="A0AA35WPX7"/>
<evidence type="ECO:0000313" key="8">
    <source>
        <dbReference type="EMBL" id="CAI8021957.1"/>
    </source>
</evidence>
<feature type="transmembrane region" description="Helical" evidence="6">
    <location>
        <begin position="31"/>
        <end position="51"/>
    </location>
</feature>
<name>A0AA35WPX7_GEOBA</name>
<feature type="transmembrane region" description="Helical" evidence="6">
    <location>
        <begin position="120"/>
        <end position="141"/>
    </location>
</feature>
<evidence type="ECO:0000256" key="1">
    <source>
        <dbReference type="ARBA" id="ARBA00004141"/>
    </source>
</evidence>
<feature type="transmembrane region" description="Helical" evidence="6">
    <location>
        <begin position="148"/>
        <end position="167"/>
    </location>
</feature>
<dbReference type="PANTHER" id="PTHR11132">
    <property type="entry name" value="SOLUTE CARRIER FAMILY 35"/>
    <property type="match status" value="1"/>
</dbReference>
<sequence>MPEGGGTEQGPGETNQAMQTRKPWTTMTKQIGASVFFGVSSIAIITINKAVLTTFQFPSFQLVGIGQMVAILIICWSCRTAKVVTFPPPSLHQFRKVFPLPILYIINLIFGLGSTKILNLPMFTVLRRFTLILVAVGQIVLLDKYESLQVNTCLVLMITGALIAALNDLAFNLTGYIYIVLNNFATAGNVLYSKKMMNEEMGKYEIMFYNALLSIGPAIIIAWVTGDLQKAYYYNGWSNPLFLICYLLSCVMGFVLIYSTFLCTQLTSPLTLTVVGCIKNVAVTYAGMLYGDYIFDAYNFVGINVR</sequence>
<keyword evidence="2 6" id="KW-0812">Transmembrane</keyword>
<feature type="transmembrane region" description="Helical" evidence="6">
    <location>
        <begin position="270"/>
        <end position="290"/>
    </location>
</feature>
<dbReference type="InterPro" id="IPR050186">
    <property type="entry name" value="TPT_transporter"/>
</dbReference>
<feature type="transmembrane region" description="Helical" evidence="6">
    <location>
        <begin position="173"/>
        <end position="192"/>
    </location>
</feature>
<feature type="transmembrane region" description="Helical" evidence="6">
    <location>
        <begin position="204"/>
        <end position="225"/>
    </location>
</feature>
<feature type="domain" description="Sugar phosphate transporter" evidence="7">
    <location>
        <begin position="40"/>
        <end position="290"/>
    </location>
</feature>
<feature type="transmembrane region" description="Helical" evidence="6">
    <location>
        <begin position="57"/>
        <end position="76"/>
    </location>
</feature>
<feature type="transmembrane region" description="Helical" evidence="6">
    <location>
        <begin position="97"/>
        <end position="114"/>
    </location>
</feature>
<dbReference type="InterPro" id="IPR004853">
    <property type="entry name" value="Sugar_P_trans_dom"/>
</dbReference>
<keyword evidence="9" id="KW-1185">Reference proteome</keyword>